<evidence type="ECO:0000313" key="7">
    <source>
        <dbReference type="EMBL" id="CAF4366044.1"/>
    </source>
</evidence>
<dbReference type="PANTHER" id="PTHR11453:SF127">
    <property type="entry name" value="SOLUTE CARRIER FAMILY 4 MEMBER 11"/>
    <property type="match status" value="1"/>
</dbReference>
<evidence type="ECO:0000256" key="5">
    <source>
        <dbReference type="SAM" id="Phobius"/>
    </source>
</evidence>
<keyword evidence="2 5" id="KW-0812">Transmembrane</keyword>
<dbReference type="InterPro" id="IPR011531">
    <property type="entry name" value="HCO3_transpt-like_TM_dom"/>
</dbReference>
<dbReference type="GO" id="GO:0005452">
    <property type="term" value="F:solute:inorganic anion antiporter activity"/>
    <property type="evidence" value="ECO:0007669"/>
    <property type="project" value="InterPro"/>
</dbReference>
<dbReference type="Proteomes" id="UP000663844">
    <property type="component" value="Unassembled WGS sequence"/>
</dbReference>
<dbReference type="PANTHER" id="PTHR11453">
    <property type="entry name" value="ANION EXCHANGE PROTEIN"/>
    <property type="match status" value="1"/>
</dbReference>
<evidence type="ECO:0000313" key="8">
    <source>
        <dbReference type="Proteomes" id="UP000663844"/>
    </source>
</evidence>
<protein>
    <recommendedName>
        <fullName evidence="6">Bicarbonate transporter-like transmembrane domain-containing protein</fullName>
    </recommendedName>
</protein>
<dbReference type="AlphaFoldDB" id="A0A820M2X2"/>
<feature type="transmembrane region" description="Helical" evidence="5">
    <location>
        <begin position="12"/>
        <end position="34"/>
    </location>
</feature>
<dbReference type="GO" id="GO:0016323">
    <property type="term" value="C:basolateral plasma membrane"/>
    <property type="evidence" value="ECO:0007669"/>
    <property type="project" value="TreeGrafter"/>
</dbReference>
<proteinExistence type="predicted"/>
<dbReference type="Pfam" id="PF00955">
    <property type="entry name" value="HCO3_cotransp"/>
    <property type="match status" value="1"/>
</dbReference>
<evidence type="ECO:0000256" key="1">
    <source>
        <dbReference type="ARBA" id="ARBA00004141"/>
    </source>
</evidence>
<comment type="caution">
    <text evidence="7">The sequence shown here is derived from an EMBL/GenBank/DDBJ whole genome shotgun (WGS) entry which is preliminary data.</text>
</comment>
<gene>
    <name evidence="7" type="ORF">OXD698_LOCUS49577</name>
</gene>
<dbReference type="GO" id="GO:0006820">
    <property type="term" value="P:monoatomic anion transport"/>
    <property type="evidence" value="ECO:0007669"/>
    <property type="project" value="InterPro"/>
</dbReference>
<evidence type="ECO:0000256" key="3">
    <source>
        <dbReference type="ARBA" id="ARBA00022989"/>
    </source>
</evidence>
<dbReference type="EMBL" id="CAJOAZ010022474">
    <property type="protein sequence ID" value="CAF4366044.1"/>
    <property type="molecule type" value="Genomic_DNA"/>
</dbReference>
<feature type="non-terminal residue" evidence="7">
    <location>
        <position position="80"/>
    </location>
</feature>
<keyword evidence="4 5" id="KW-0472">Membrane</keyword>
<evidence type="ECO:0000256" key="2">
    <source>
        <dbReference type="ARBA" id="ARBA00022692"/>
    </source>
</evidence>
<keyword evidence="3 5" id="KW-1133">Transmembrane helix</keyword>
<evidence type="ECO:0000256" key="4">
    <source>
        <dbReference type="ARBA" id="ARBA00023136"/>
    </source>
</evidence>
<organism evidence="7 8">
    <name type="scientific">Adineta steineri</name>
    <dbReference type="NCBI Taxonomy" id="433720"/>
    <lineage>
        <taxon>Eukaryota</taxon>
        <taxon>Metazoa</taxon>
        <taxon>Spiralia</taxon>
        <taxon>Gnathifera</taxon>
        <taxon>Rotifera</taxon>
        <taxon>Eurotatoria</taxon>
        <taxon>Bdelloidea</taxon>
        <taxon>Adinetida</taxon>
        <taxon>Adinetidae</taxon>
        <taxon>Adineta</taxon>
    </lineage>
</organism>
<feature type="domain" description="Bicarbonate transporter-like transmembrane" evidence="6">
    <location>
        <begin position="3"/>
        <end position="79"/>
    </location>
</feature>
<accession>A0A820M2X2</accession>
<sequence length="80" mass="8895">VPKAIASQCLGGIFFSIFAGQPLIVVMTTAPLTLYVKVIYALCAMYEVDFRSTYALVGLWNSFFLILYAIFGVSKVMKWS</sequence>
<evidence type="ECO:0000259" key="6">
    <source>
        <dbReference type="Pfam" id="PF00955"/>
    </source>
</evidence>
<comment type="subcellular location">
    <subcellularLocation>
        <location evidence="1">Membrane</location>
        <topology evidence="1">Multi-pass membrane protein</topology>
    </subcellularLocation>
</comment>
<feature type="transmembrane region" description="Helical" evidence="5">
    <location>
        <begin position="54"/>
        <end position="73"/>
    </location>
</feature>
<feature type="non-terminal residue" evidence="7">
    <location>
        <position position="1"/>
    </location>
</feature>
<dbReference type="InterPro" id="IPR003020">
    <property type="entry name" value="HCO3_transpt_euk"/>
</dbReference>
<reference evidence="7" key="1">
    <citation type="submission" date="2021-02" db="EMBL/GenBank/DDBJ databases">
        <authorList>
            <person name="Nowell W R."/>
        </authorList>
    </citation>
    <scope>NUCLEOTIDE SEQUENCE</scope>
</reference>
<dbReference type="GO" id="GO:0050801">
    <property type="term" value="P:monoatomic ion homeostasis"/>
    <property type="evidence" value="ECO:0007669"/>
    <property type="project" value="TreeGrafter"/>
</dbReference>
<name>A0A820M2X2_9BILA</name>